<feature type="domain" description="ABC transmembrane type-1" evidence="6">
    <location>
        <begin position="76"/>
        <end position="278"/>
    </location>
</feature>
<dbReference type="OrthoDB" id="7056428at2"/>
<dbReference type="RefSeq" id="WP_008542687.1">
    <property type="nucleotide sequence ID" value="NZ_JH604985.1"/>
</dbReference>
<evidence type="ECO:0000256" key="1">
    <source>
        <dbReference type="ARBA" id="ARBA00004651"/>
    </source>
</evidence>
<feature type="transmembrane region" description="Helical" evidence="5">
    <location>
        <begin position="398"/>
        <end position="420"/>
    </location>
</feature>
<keyword evidence="3 5" id="KW-1133">Transmembrane helix</keyword>
<dbReference type="HOGENOM" id="CLU_021838_1_2_4"/>
<dbReference type="PANTHER" id="PTHR43496">
    <property type="entry name" value="PROTEIN LPLB"/>
    <property type="match status" value="1"/>
</dbReference>
<protein>
    <submittedName>
        <fullName evidence="7">ABC transporter, permease protein</fullName>
    </submittedName>
</protein>
<evidence type="ECO:0000259" key="6">
    <source>
        <dbReference type="PROSITE" id="PS50928"/>
    </source>
</evidence>
<evidence type="ECO:0000256" key="2">
    <source>
        <dbReference type="ARBA" id="ARBA00022692"/>
    </source>
</evidence>
<keyword evidence="5" id="KW-0813">Transport</keyword>
<feature type="domain" description="ABC transmembrane type-1" evidence="6">
    <location>
        <begin position="357"/>
        <end position="547"/>
    </location>
</feature>
<keyword evidence="8" id="KW-1185">Reference proteome</keyword>
<feature type="transmembrane region" description="Helical" evidence="5">
    <location>
        <begin position="76"/>
        <end position="101"/>
    </location>
</feature>
<evidence type="ECO:0000313" key="7">
    <source>
        <dbReference type="EMBL" id="EHY31002.1"/>
    </source>
</evidence>
<dbReference type="Pfam" id="PF00528">
    <property type="entry name" value="BPD_transp_1"/>
    <property type="match status" value="1"/>
</dbReference>
<dbReference type="Proteomes" id="UP000004956">
    <property type="component" value="Unassembled WGS sequence"/>
</dbReference>
<keyword evidence="2 5" id="KW-0812">Transmembrane</keyword>
<dbReference type="PANTHER" id="PTHR43496:SF1">
    <property type="entry name" value="POLYGALACTURONAN_RHAMNOGALACTURONAN TRANSPORT SYSTEM PERMEASE PROTEIN YTEP"/>
    <property type="match status" value="1"/>
</dbReference>
<dbReference type="STRING" id="762967.HMPREF9440_01640"/>
<dbReference type="Gene3D" id="1.10.3720.10">
    <property type="entry name" value="MetI-like"/>
    <property type="match status" value="2"/>
</dbReference>
<dbReference type="CDD" id="cd06261">
    <property type="entry name" value="TM_PBP2"/>
    <property type="match status" value="1"/>
</dbReference>
<feature type="transmembrane region" description="Helical" evidence="5">
    <location>
        <begin position="304"/>
        <end position="330"/>
    </location>
</feature>
<evidence type="ECO:0000256" key="3">
    <source>
        <dbReference type="ARBA" id="ARBA00022989"/>
    </source>
</evidence>
<comment type="caution">
    <text evidence="7">The sequence shown here is derived from an EMBL/GenBank/DDBJ whole genome shotgun (WGS) entry which is preliminary data.</text>
</comment>
<feature type="transmembrane region" description="Helical" evidence="5">
    <location>
        <begin position="201"/>
        <end position="226"/>
    </location>
</feature>
<dbReference type="PROSITE" id="PS50928">
    <property type="entry name" value="ABC_TM1"/>
    <property type="match status" value="2"/>
</dbReference>
<dbReference type="SUPFAM" id="SSF161098">
    <property type="entry name" value="MetI-like"/>
    <property type="match status" value="2"/>
</dbReference>
<evidence type="ECO:0000256" key="5">
    <source>
        <dbReference type="RuleBase" id="RU363032"/>
    </source>
</evidence>
<keyword evidence="4 5" id="KW-0472">Membrane</keyword>
<reference evidence="7 8" key="1">
    <citation type="submission" date="2011-11" db="EMBL/GenBank/DDBJ databases">
        <authorList>
            <person name="Weinstock G."/>
            <person name="Sodergren E."/>
            <person name="Clifton S."/>
            <person name="Fulton L."/>
            <person name="Fulton B."/>
            <person name="Courtney L."/>
            <person name="Fronick C."/>
            <person name="Harrison M."/>
            <person name="Strong C."/>
            <person name="Farmer C."/>
            <person name="Delahaunty K."/>
            <person name="Markovic C."/>
            <person name="Hall O."/>
            <person name="Minx P."/>
            <person name="Tomlinson C."/>
            <person name="Mitreva M."/>
            <person name="Hou S."/>
            <person name="Chen J."/>
            <person name="Wollam A."/>
            <person name="Pepin K.H."/>
            <person name="Johnson M."/>
            <person name="Bhonagiri V."/>
            <person name="Zhang X."/>
            <person name="Suruliraj S."/>
            <person name="Warren W."/>
            <person name="Chinwalla A."/>
            <person name="Mardis E.R."/>
            <person name="Wilson R.K."/>
        </authorList>
    </citation>
    <scope>NUCLEOTIDE SEQUENCE [LARGE SCALE GENOMIC DNA]</scope>
    <source>
        <strain evidence="7 8">YIT 11816</strain>
    </source>
</reference>
<feature type="transmembrane region" description="Helical" evidence="5">
    <location>
        <begin position="157"/>
        <end position="180"/>
    </location>
</feature>
<name>H3KFW8_9BURK</name>
<feature type="transmembrane region" description="Helical" evidence="5">
    <location>
        <begin position="260"/>
        <end position="278"/>
    </location>
</feature>
<comment type="similarity">
    <text evidence="5">Belongs to the binding-protein-dependent transport system permease family.</text>
</comment>
<dbReference type="AlphaFoldDB" id="H3KFW8"/>
<comment type="subcellular location">
    <subcellularLocation>
        <location evidence="1 5">Cell membrane</location>
        <topology evidence="1 5">Multi-pass membrane protein</topology>
    </subcellularLocation>
</comment>
<feature type="transmembrane region" description="Helical" evidence="5">
    <location>
        <begin position="27"/>
        <end position="53"/>
    </location>
</feature>
<dbReference type="EMBL" id="AFBQ01000248">
    <property type="protein sequence ID" value="EHY31002.1"/>
    <property type="molecule type" value="Genomic_DNA"/>
</dbReference>
<dbReference type="InterPro" id="IPR000515">
    <property type="entry name" value="MetI-like"/>
</dbReference>
<gene>
    <name evidence="7" type="ORF">HMPREF9440_01640</name>
</gene>
<dbReference type="GO" id="GO:0005886">
    <property type="term" value="C:plasma membrane"/>
    <property type="evidence" value="ECO:0007669"/>
    <property type="project" value="UniProtKB-SubCell"/>
</dbReference>
<evidence type="ECO:0000313" key="8">
    <source>
        <dbReference type="Proteomes" id="UP000004956"/>
    </source>
</evidence>
<feature type="transmembrane region" description="Helical" evidence="5">
    <location>
        <begin position="356"/>
        <end position="378"/>
    </location>
</feature>
<organism evidence="7 8">
    <name type="scientific">Sutterella parvirubra YIT 11816</name>
    <dbReference type="NCBI Taxonomy" id="762967"/>
    <lineage>
        <taxon>Bacteria</taxon>
        <taxon>Pseudomonadati</taxon>
        <taxon>Pseudomonadota</taxon>
        <taxon>Betaproteobacteria</taxon>
        <taxon>Burkholderiales</taxon>
        <taxon>Sutterellaceae</taxon>
        <taxon>Sutterella</taxon>
    </lineage>
</organism>
<dbReference type="InterPro" id="IPR035906">
    <property type="entry name" value="MetI-like_sf"/>
</dbReference>
<feature type="transmembrane region" description="Helical" evidence="5">
    <location>
        <begin position="491"/>
        <end position="508"/>
    </location>
</feature>
<evidence type="ECO:0000256" key="4">
    <source>
        <dbReference type="ARBA" id="ARBA00023136"/>
    </source>
</evidence>
<feature type="transmembrane region" description="Helical" evidence="5">
    <location>
        <begin position="528"/>
        <end position="547"/>
    </location>
</feature>
<sequence>MNATSTIPPGGRRPFAGFLRSRGEYRLAFVLIVLLMAATLVYPVATVLVQSFWKDGAVTLSNWTALLMRPAFREMLANSFIVAGLAAFFSAVIAFFVAYGLTFTNVPKPVKRAMHLVMLLPLFLPSITYGFAVIYSFGRMGLVSQLIGKLPFSIYGFWGLLITDIVYTLPPAFLVLYNAFRYVDRRFVIVSRVMGDKPLRTFYMTALRPTLGALVSAFVLSFFLAFTDFGIPVSIAGQYNVIATELYATMMGAVPNFGEGAVIAITMLVPSALAVWGLKHADRLNFRYNRISQERPMDNKVRDAVFTAYFALIVLLMVAIFAVIFVVPFVEYWPYKPNFTLEHVKAIFTEGDVMPLYLRSVGVALVSALIGTGVAFAAGMIRARSDMPGWCRTTMDGIAMLTSTLPGMVLGVGFLFAFTGTPLQNTLAILVIANLVHFLATPYLMSTTALSKMNAGWETTALLMGDTWFKSVCRIIVPNARTTLIQMFQTYFINSMVTISAIIFLTGTRTMVLTTRIKELQYFERFDAIFVLSLLIFFTNVAAKVLLDWLAKDNDGAEH</sequence>
<dbReference type="GO" id="GO:0055085">
    <property type="term" value="P:transmembrane transport"/>
    <property type="evidence" value="ECO:0007669"/>
    <property type="project" value="InterPro"/>
</dbReference>
<proteinExistence type="inferred from homology"/>
<dbReference type="PATRIC" id="fig|762967.3.peg.1287"/>
<feature type="transmembrane region" description="Helical" evidence="5">
    <location>
        <begin position="113"/>
        <end position="137"/>
    </location>
</feature>
<feature type="transmembrane region" description="Helical" evidence="5">
    <location>
        <begin position="426"/>
        <end position="445"/>
    </location>
</feature>
<accession>H3KFW8</accession>